<dbReference type="AlphaFoldDB" id="I9NLR5"/>
<protein>
    <submittedName>
        <fullName evidence="2">Uncharacterized protein</fullName>
    </submittedName>
</protein>
<feature type="chain" id="PRO_5003722886" evidence="1">
    <location>
        <begin position="36"/>
        <end position="68"/>
    </location>
</feature>
<evidence type="ECO:0000256" key="1">
    <source>
        <dbReference type="SAM" id="SignalP"/>
    </source>
</evidence>
<gene>
    <name evidence="2" type="ORF">Rleg9DRAFT_6772</name>
</gene>
<evidence type="ECO:0000313" key="3">
    <source>
        <dbReference type="Proteomes" id="UP000005092"/>
    </source>
</evidence>
<organism evidence="2 3">
    <name type="scientific">Rhizobium leguminosarum bv. trifolii WSM597</name>
    <dbReference type="NCBI Taxonomy" id="754764"/>
    <lineage>
        <taxon>Bacteria</taxon>
        <taxon>Pseudomonadati</taxon>
        <taxon>Pseudomonadota</taxon>
        <taxon>Alphaproteobacteria</taxon>
        <taxon>Hyphomicrobiales</taxon>
        <taxon>Rhizobiaceae</taxon>
        <taxon>Rhizobium/Agrobacterium group</taxon>
        <taxon>Rhizobium</taxon>
    </lineage>
</organism>
<feature type="non-terminal residue" evidence="2">
    <location>
        <position position="68"/>
    </location>
</feature>
<accession>I9NLR5</accession>
<dbReference type="Proteomes" id="UP000005092">
    <property type="component" value="Unassembled WGS sequence"/>
</dbReference>
<evidence type="ECO:0000313" key="2">
    <source>
        <dbReference type="EMBL" id="EJB07752.1"/>
    </source>
</evidence>
<sequence length="68" mass="7180">MGDGVSVMRGYSKNICRAGMALSLALPGFAPSAMAEPVQRATPVAGSVIARKTGEEVRFIDVSNWRVV</sequence>
<name>I9NLR5_RHILT</name>
<proteinExistence type="predicted"/>
<dbReference type="HOGENOM" id="CLU_2818780_0_0_5"/>
<feature type="signal peptide" evidence="1">
    <location>
        <begin position="1"/>
        <end position="35"/>
    </location>
</feature>
<reference evidence="2 3" key="1">
    <citation type="submission" date="2012-02" db="EMBL/GenBank/DDBJ databases">
        <title>Improved High-Quality Draft Sequence of Rhizobium leguminosarum bv. trifolii WSM597.</title>
        <authorList>
            <consortium name="US DOE Joint Genome Institute"/>
            <person name="Lucas S."/>
            <person name="Han J."/>
            <person name="Lapidus A."/>
            <person name="Cheng J.-F."/>
            <person name="Goodwin L."/>
            <person name="Pitluck S."/>
            <person name="Peters L."/>
            <person name="Ovchinnikova G."/>
            <person name="Held B."/>
            <person name="Detter J.C."/>
            <person name="Han C."/>
            <person name="Tapia R."/>
            <person name="Land M."/>
            <person name="Hauser L."/>
            <person name="Kyrpides N."/>
            <person name="Ivanova N."/>
            <person name="Pagani I."/>
            <person name="Brau L."/>
            <person name="Yates R."/>
            <person name="O'Hara G."/>
            <person name="Rui T."/>
            <person name="Howieson J."/>
            <person name="Reeve W."/>
            <person name="Woyke T."/>
        </authorList>
    </citation>
    <scope>NUCLEOTIDE SEQUENCE [LARGE SCALE GENOMIC DNA]</scope>
    <source>
        <strain evidence="2 3">WSM597</strain>
    </source>
</reference>
<dbReference type="EMBL" id="JH719381">
    <property type="protein sequence ID" value="EJB07752.1"/>
    <property type="molecule type" value="Genomic_DNA"/>
</dbReference>
<keyword evidence="1" id="KW-0732">Signal</keyword>